<feature type="chain" id="PRO_5016310924" description="Phosphate-selective porin O/P" evidence="1">
    <location>
        <begin position="23"/>
        <end position="398"/>
    </location>
</feature>
<evidence type="ECO:0000256" key="1">
    <source>
        <dbReference type="SAM" id="SignalP"/>
    </source>
</evidence>
<dbReference type="EMBL" id="QGTJ01000004">
    <property type="protein sequence ID" value="PWV62249.1"/>
    <property type="molecule type" value="Genomic_DNA"/>
</dbReference>
<accession>A0A317N0N2</accession>
<reference evidence="2 3" key="1">
    <citation type="submission" date="2018-05" db="EMBL/GenBank/DDBJ databases">
        <title>Genomic Encyclopedia of Type Strains, Phase IV (KMG-IV): sequencing the most valuable type-strain genomes for metagenomic binning, comparative biology and taxonomic classification.</title>
        <authorList>
            <person name="Goeker M."/>
        </authorList>
    </citation>
    <scope>NUCLEOTIDE SEQUENCE [LARGE SCALE GENOMIC DNA]</scope>
    <source>
        <strain evidence="2 3">DSM 23606</strain>
    </source>
</reference>
<proteinExistence type="predicted"/>
<dbReference type="OrthoDB" id="106501at2"/>
<gene>
    <name evidence="2" type="ORF">C7443_10443</name>
</gene>
<evidence type="ECO:0008006" key="4">
    <source>
        <dbReference type="Google" id="ProtNLM"/>
    </source>
</evidence>
<dbReference type="Proteomes" id="UP000246569">
    <property type="component" value="Unassembled WGS sequence"/>
</dbReference>
<keyword evidence="3" id="KW-1185">Reference proteome</keyword>
<sequence length="398" mass="44787">MDRKPFFLLLCCTCVLPVGAVAAEPDPYPLSTSDRYGLNFNGFVSQGYFNSSSSSNNFNRSGKPGGSFDFTEAAANMHWQWTDRMSFAAQALYRKAPASVDDGVRLDYAFVNTTFQTPFTDAAGVMIGRFKNPFGFYNETRDVPFTRPGIILPQSMYTERGRPFAMSSQGILVYGDLYRPWGTLGLKLSFGEPVPGGSSLEYIIFNKDLPGEFEPRRAITAQLRYDGPEPQLGWSAALSYQEYSYDLTKPRASLGLDSFRFSYKSVALSLQYAEPDWKITSESSRGVAFDDAVRLTTYLQGDYRILPDLSVFARADLMILDNRDRWGKKAEAAGRGPDYNRYAKDYSIGMNWEPRPDLSLRLEWHHTIGNAFLSSAENDLLDAAKTWNMGMAQISYRF</sequence>
<evidence type="ECO:0000313" key="2">
    <source>
        <dbReference type="EMBL" id="PWV62249.1"/>
    </source>
</evidence>
<keyword evidence="1" id="KW-0732">Signal</keyword>
<organism evidence="2 3">
    <name type="scientific">Plasticicumulans acidivorans</name>
    <dbReference type="NCBI Taxonomy" id="886464"/>
    <lineage>
        <taxon>Bacteria</taxon>
        <taxon>Pseudomonadati</taxon>
        <taxon>Pseudomonadota</taxon>
        <taxon>Gammaproteobacteria</taxon>
        <taxon>Candidatus Competibacteraceae</taxon>
        <taxon>Plasticicumulans</taxon>
    </lineage>
</organism>
<dbReference type="RefSeq" id="WP_110018087.1">
    <property type="nucleotide sequence ID" value="NZ_QGTJ01000004.1"/>
</dbReference>
<protein>
    <recommendedName>
        <fullName evidence="4">Phosphate-selective porin O/P</fullName>
    </recommendedName>
</protein>
<dbReference type="InterPro" id="IPR023614">
    <property type="entry name" value="Porin_dom_sf"/>
</dbReference>
<dbReference type="SUPFAM" id="SSF56935">
    <property type="entry name" value="Porins"/>
    <property type="match status" value="1"/>
</dbReference>
<comment type="caution">
    <text evidence="2">The sequence shown here is derived from an EMBL/GenBank/DDBJ whole genome shotgun (WGS) entry which is preliminary data.</text>
</comment>
<dbReference type="AlphaFoldDB" id="A0A317N0N2"/>
<dbReference type="Gene3D" id="2.40.160.10">
    <property type="entry name" value="Porin"/>
    <property type="match status" value="1"/>
</dbReference>
<evidence type="ECO:0000313" key="3">
    <source>
        <dbReference type="Proteomes" id="UP000246569"/>
    </source>
</evidence>
<name>A0A317N0N2_9GAMM</name>
<feature type="signal peptide" evidence="1">
    <location>
        <begin position="1"/>
        <end position="22"/>
    </location>
</feature>